<keyword evidence="9" id="KW-1185">Reference proteome</keyword>
<comment type="caution">
    <text evidence="8">The sequence shown here is derived from an EMBL/GenBank/DDBJ whole genome shotgun (WGS) entry which is preliminary data.</text>
</comment>
<feature type="transmembrane region" description="Helical" evidence="6">
    <location>
        <begin position="140"/>
        <end position="158"/>
    </location>
</feature>
<dbReference type="Pfam" id="PF00892">
    <property type="entry name" value="EamA"/>
    <property type="match status" value="2"/>
</dbReference>
<accession>A0A7J7LGG1</accession>
<proteinExistence type="inferred from homology"/>
<keyword evidence="5 6" id="KW-0472">Membrane</keyword>
<feature type="transmembrane region" description="Helical" evidence="6">
    <location>
        <begin position="209"/>
        <end position="229"/>
    </location>
</feature>
<evidence type="ECO:0000256" key="6">
    <source>
        <dbReference type="RuleBase" id="RU363077"/>
    </source>
</evidence>
<evidence type="ECO:0000256" key="5">
    <source>
        <dbReference type="ARBA" id="ARBA00023136"/>
    </source>
</evidence>
<dbReference type="GO" id="GO:0022857">
    <property type="term" value="F:transmembrane transporter activity"/>
    <property type="evidence" value="ECO:0007669"/>
    <property type="project" value="InterPro"/>
</dbReference>
<dbReference type="OrthoDB" id="642067at2759"/>
<evidence type="ECO:0000313" key="9">
    <source>
        <dbReference type="Proteomes" id="UP000541444"/>
    </source>
</evidence>
<feature type="transmembrane region" description="Helical" evidence="6">
    <location>
        <begin position="44"/>
        <end position="65"/>
    </location>
</feature>
<feature type="transmembrane region" description="Helical" evidence="6">
    <location>
        <begin position="178"/>
        <end position="197"/>
    </location>
</feature>
<feature type="domain" description="EamA" evidence="7">
    <location>
        <begin position="22"/>
        <end position="156"/>
    </location>
</feature>
<feature type="transmembrane region" description="Helical" evidence="6">
    <location>
        <begin position="12"/>
        <end position="32"/>
    </location>
</feature>
<feature type="transmembrane region" description="Helical" evidence="6">
    <location>
        <begin position="249"/>
        <end position="267"/>
    </location>
</feature>
<reference evidence="8 9" key="1">
    <citation type="journal article" date="2020" name="IScience">
        <title>Genome Sequencing of the Endangered Kingdonia uniflora (Circaeasteraceae, Ranunculales) Reveals Potential Mechanisms of Evolutionary Specialization.</title>
        <authorList>
            <person name="Sun Y."/>
            <person name="Deng T."/>
            <person name="Zhang A."/>
            <person name="Moore M.J."/>
            <person name="Landis J.B."/>
            <person name="Lin N."/>
            <person name="Zhang H."/>
            <person name="Zhang X."/>
            <person name="Huang J."/>
            <person name="Zhang X."/>
            <person name="Sun H."/>
            <person name="Wang H."/>
        </authorList>
    </citation>
    <scope>NUCLEOTIDE SEQUENCE [LARGE SCALE GENOMIC DNA]</scope>
    <source>
        <strain evidence="8">TB1705</strain>
        <tissue evidence="8">Leaf</tissue>
    </source>
</reference>
<name>A0A7J7LGG1_9MAGN</name>
<keyword evidence="4 6" id="KW-1133">Transmembrane helix</keyword>
<evidence type="ECO:0000259" key="7">
    <source>
        <dbReference type="Pfam" id="PF00892"/>
    </source>
</evidence>
<evidence type="ECO:0000256" key="3">
    <source>
        <dbReference type="ARBA" id="ARBA00022692"/>
    </source>
</evidence>
<feature type="domain" description="EamA" evidence="7">
    <location>
        <begin position="179"/>
        <end position="318"/>
    </location>
</feature>
<feature type="transmembrane region" description="Helical" evidence="6">
    <location>
        <begin position="77"/>
        <end position="100"/>
    </location>
</feature>
<gene>
    <name evidence="8" type="ORF">GIB67_001224</name>
</gene>
<evidence type="ECO:0000256" key="4">
    <source>
        <dbReference type="ARBA" id="ARBA00022989"/>
    </source>
</evidence>
<feature type="transmembrane region" description="Helical" evidence="6">
    <location>
        <begin position="106"/>
        <end position="128"/>
    </location>
</feature>
<dbReference type="AlphaFoldDB" id="A0A7J7LGG1"/>
<dbReference type="EMBL" id="JACGCM010002300">
    <property type="protein sequence ID" value="KAF6141672.1"/>
    <property type="molecule type" value="Genomic_DNA"/>
</dbReference>
<dbReference type="InterPro" id="IPR030184">
    <property type="entry name" value="WAT1-related"/>
</dbReference>
<dbReference type="SUPFAM" id="SSF103481">
    <property type="entry name" value="Multidrug resistance efflux transporter EmrE"/>
    <property type="match status" value="1"/>
</dbReference>
<dbReference type="InterPro" id="IPR037185">
    <property type="entry name" value="EmrE-like"/>
</dbReference>
<organism evidence="8 9">
    <name type="scientific">Kingdonia uniflora</name>
    <dbReference type="NCBI Taxonomy" id="39325"/>
    <lineage>
        <taxon>Eukaryota</taxon>
        <taxon>Viridiplantae</taxon>
        <taxon>Streptophyta</taxon>
        <taxon>Embryophyta</taxon>
        <taxon>Tracheophyta</taxon>
        <taxon>Spermatophyta</taxon>
        <taxon>Magnoliopsida</taxon>
        <taxon>Ranunculales</taxon>
        <taxon>Circaeasteraceae</taxon>
        <taxon>Kingdonia</taxon>
    </lineage>
</organism>
<feature type="transmembrane region" description="Helical" evidence="6">
    <location>
        <begin position="274"/>
        <end position="295"/>
    </location>
</feature>
<comment type="subcellular location">
    <subcellularLocation>
        <location evidence="1 6">Membrane</location>
        <topology evidence="1 6">Multi-pass membrane protein</topology>
    </subcellularLocation>
</comment>
<evidence type="ECO:0000313" key="8">
    <source>
        <dbReference type="EMBL" id="KAF6141672.1"/>
    </source>
</evidence>
<dbReference type="GO" id="GO:0016020">
    <property type="term" value="C:membrane"/>
    <property type="evidence" value="ECO:0007669"/>
    <property type="project" value="UniProtKB-SubCell"/>
</dbReference>
<evidence type="ECO:0000256" key="2">
    <source>
        <dbReference type="ARBA" id="ARBA00007635"/>
    </source>
</evidence>
<evidence type="ECO:0000256" key="1">
    <source>
        <dbReference type="ARBA" id="ARBA00004141"/>
    </source>
</evidence>
<dbReference type="PANTHER" id="PTHR31218">
    <property type="entry name" value="WAT1-RELATED PROTEIN"/>
    <property type="match status" value="1"/>
</dbReference>
<protein>
    <recommendedName>
        <fullName evidence="6">WAT1-related protein</fullName>
    </recommendedName>
</protein>
<keyword evidence="3 6" id="KW-0812">Transmembrane</keyword>
<comment type="similarity">
    <text evidence="2 6">Belongs to the drug/metabolite transporter (DMT) superfamily. Plant drug/metabolite exporter (P-DME) (TC 2.A.7.4) family.</text>
</comment>
<feature type="transmembrane region" description="Helical" evidence="6">
    <location>
        <begin position="301"/>
        <end position="320"/>
    </location>
</feature>
<dbReference type="Proteomes" id="UP000541444">
    <property type="component" value="Unassembled WGS sequence"/>
</dbReference>
<sequence>MFGVSTLGFAEEFGVVGGLTTVQFLYAIYGVFSSHLMTIGLTPLFLIVHASFATSIFLLPLTVVFERNKWPGMSLKMLSQFVLIAFGGVTMFQVLMLIGIEKTSPAVASAMPNLAPGLIFVIAWALRFENVKLKCIYSRVKILGTLICIAGAITMSFLHTSTATRTQLNVTTVNNDKIIGTMCLMVAVIILSFTVVLQASTLVEFPAPLTLCTITAFIGAILTGIVQLIQEQSFQIGSPFLSVAKIAGYSLLGGAMNGACTSFQSWVIQRRGPVFTSTFSPIGTVFAVILSALFLGEAITLGSLFGMFLMFTGLYFVLWAKKKEDFLVEDIAKTPKDFDVEKPLLR</sequence>
<dbReference type="InterPro" id="IPR000620">
    <property type="entry name" value="EamA_dom"/>
</dbReference>